<dbReference type="PANTHER" id="PTHR22642">
    <property type="entry name" value="IMIDAZOLONEPROPIONASE"/>
    <property type="match status" value="1"/>
</dbReference>
<dbReference type="EC" id="3.5.1.91" evidence="2"/>
<accession>A0A1J5Q6K1</accession>
<organism evidence="2">
    <name type="scientific">mine drainage metagenome</name>
    <dbReference type="NCBI Taxonomy" id="410659"/>
    <lineage>
        <taxon>unclassified sequences</taxon>
        <taxon>metagenomes</taxon>
        <taxon>ecological metagenomes</taxon>
    </lineage>
</organism>
<name>A0A1J5Q6K1_9ZZZZ</name>
<dbReference type="InterPro" id="IPR033932">
    <property type="entry name" value="YtcJ-like"/>
</dbReference>
<comment type="caution">
    <text evidence="2">The sequence shown here is derived from an EMBL/GenBank/DDBJ whole genome shotgun (WGS) entry which is preliminary data.</text>
</comment>
<dbReference type="Pfam" id="PF07969">
    <property type="entry name" value="Amidohydro_3"/>
    <property type="match status" value="1"/>
</dbReference>
<protein>
    <submittedName>
        <fullName evidence="2">N-substituted formamide deformylase</fullName>
        <ecNumber evidence="2">3.5.1.91</ecNumber>
    </submittedName>
</protein>
<feature type="domain" description="Amidohydrolase 3" evidence="1">
    <location>
        <begin position="1"/>
        <end position="447"/>
    </location>
</feature>
<sequence>MAAVKKFALANPEKDWIVGGTYDRTLGINGTFDAAWLDAAVADRPIVLHAADHHTIWVNSEAMRRAGVTRATPDCITGIIERFSDGEPRGTFREWDATNLILSKVPPRSLADEIDALGAASMRMAASGITWWQDAWIDPGMAEIYLATSKAGALKQDVDLAFRADPNTWEADLKYFLAMREEIANADIPNRITCRTIKFFTDGIVEGGTALLLEPYLDEPQYHGMPVWGREQLFKAVNQADAAGFQLHIHAIGDGGVRLALDAIENVIMVNPPRDRRPVVAHIQLLTEEDLPRFAFLGVIANFTPVWTCLDSEQDVLCTPRIGQVRSDQQYRMRSLLDSGARLSFGSDWPVSTPSPFEGLPTAVHRRNAKGEPAEGWLMHEAITLDEALAAYTSGVAFQAGYENEWGSLADGMSANFLVLAQDPRQTAIDQIANLAIEATYLRGQAIFQRR</sequence>
<dbReference type="EMBL" id="MLJW01002106">
    <property type="protein sequence ID" value="OIQ75631.1"/>
    <property type="molecule type" value="Genomic_DNA"/>
</dbReference>
<dbReference type="GO" id="GO:0016810">
    <property type="term" value="F:hydrolase activity, acting on carbon-nitrogen (but not peptide) bonds"/>
    <property type="evidence" value="ECO:0007669"/>
    <property type="project" value="InterPro"/>
</dbReference>
<keyword evidence="2" id="KW-0378">Hydrolase</keyword>
<dbReference type="Gene3D" id="3.10.310.70">
    <property type="match status" value="1"/>
</dbReference>
<dbReference type="InterPro" id="IPR011059">
    <property type="entry name" value="Metal-dep_hydrolase_composite"/>
</dbReference>
<evidence type="ECO:0000313" key="2">
    <source>
        <dbReference type="EMBL" id="OIQ75631.1"/>
    </source>
</evidence>
<dbReference type="AlphaFoldDB" id="A0A1J5Q6K1"/>
<dbReference type="PANTHER" id="PTHR22642:SF2">
    <property type="entry name" value="PROTEIN LONG AFTER FAR-RED 3"/>
    <property type="match status" value="1"/>
</dbReference>
<dbReference type="CDD" id="cd01300">
    <property type="entry name" value="YtcJ_like"/>
    <property type="match status" value="1"/>
</dbReference>
<evidence type="ECO:0000259" key="1">
    <source>
        <dbReference type="Pfam" id="PF07969"/>
    </source>
</evidence>
<dbReference type="SUPFAM" id="SSF51556">
    <property type="entry name" value="Metallo-dependent hydrolases"/>
    <property type="match status" value="1"/>
</dbReference>
<dbReference type="InterPro" id="IPR013108">
    <property type="entry name" value="Amidohydro_3"/>
</dbReference>
<dbReference type="Gene3D" id="3.20.20.140">
    <property type="entry name" value="Metal-dependent hydrolases"/>
    <property type="match status" value="1"/>
</dbReference>
<reference evidence="2" key="1">
    <citation type="submission" date="2016-10" db="EMBL/GenBank/DDBJ databases">
        <title>Sequence of Gallionella enrichment culture.</title>
        <authorList>
            <person name="Poehlein A."/>
            <person name="Muehling M."/>
            <person name="Daniel R."/>
        </authorList>
    </citation>
    <scope>NUCLEOTIDE SEQUENCE</scope>
</reference>
<proteinExistence type="predicted"/>
<dbReference type="Gene3D" id="2.30.40.10">
    <property type="entry name" value="Urease, subunit C, domain 1"/>
    <property type="match status" value="1"/>
</dbReference>
<gene>
    <name evidence="2" type="primary">nfdA_4</name>
    <name evidence="2" type="ORF">GALL_427020</name>
</gene>
<dbReference type="InterPro" id="IPR032466">
    <property type="entry name" value="Metal_Hydrolase"/>
</dbReference>